<comment type="subcellular location">
    <subcellularLocation>
        <location evidence="1">Cell membrane</location>
        <topology evidence="1">Multi-pass membrane protein</topology>
    </subcellularLocation>
</comment>
<dbReference type="HOGENOM" id="CLU_1329519_0_0_2"/>
<dbReference type="RefSeq" id="WP_014026390.1">
    <property type="nucleotide sequence ID" value="NC_015931.1"/>
</dbReference>
<evidence type="ECO:0000256" key="1">
    <source>
        <dbReference type="ARBA" id="ARBA00004651"/>
    </source>
</evidence>
<keyword evidence="4 6" id="KW-1133">Transmembrane helix</keyword>
<gene>
    <name evidence="7" type="ordered locus">Pyrfu_0844</name>
</gene>
<keyword evidence="8" id="KW-1185">Reference proteome</keyword>
<feature type="transmembrane region" description="Helical" evidence="6">
    <location>
        <begin position="93"/>
        <end position="111"/>
    </location>
</feature>
<accession>G0EDU4</accession>
<dbReference type="GO" id="GO:0005886">
    <property type="term" value="C:plasma membrane"/>
    <property type="evidence" value="ECO:0007669"/>
    <property type="project" value="UniProtKB-SubCell"/>
</dbReference>
<reference evidence="7 8" key="1">
    <citation type="journal article" date="2011" name="Stand. Genomic Sci.">
        <title>Complete genome sequence of the hyperthermophilic chemolithoautotroph Pyrolobus fumarii type strain (1A).</title>
        <authorList>
            <person name="Anderson I."/>
            <person name="Goker M."/>
            <person name="Nolan M."/>
            <person name="Lucas S."/>
            <person name="Hammon N."/>
            <person name="Deshpande S."/>
            <person name="Cheng J.F."/>
            <person name="Tapia R."/>
            <person name="Han C."/>
            <person name="Goodwin L."/>
            <person name="Pitluck S."/>
            <person name="Huntemann M."/>
            <person name="Liolios K."/>
            <person name="Ivanova N."/>
            <person name="Pagani I."/>
            <person name="Mavromatis K."/>
            <person name="Ovchinikova G."/>
            <person name="Pati A."/>
            <person name="Chen A."/>
            <person name="Palaniappan K."/>
            <person name="Land M."/>
            <person name="Hauser L."/>
            <person name="Brambilla E.M."/>
            <person name="Huber H."/>
            <person name="Yasawong M."/>
            <person name="Rohde M."/>
            <person name="Spring S."/>
            <person name="Abt B."/>
            <person name="Sikorski J."/>
            <person name="Wirth R."/>
            <person name="Detter J.C."/>
            <person name="Woyke T."/>
            <person name="Bristow J."/>
            <person name="Eisen J.A."/>
            <person name="Markowitz V."/>
            <person name="Hugenholtz P."/>
            <person name="Kyrpides N.C."/>
            <person name="Klenk H.P."/>
            <person name="Lapidus A."/>
        </authorList>
    </citation>
    <scope>NUCLEOTIDE SEQUENCE [LARGE SCALE GENOMIC DNA]</scope>
    <source>
        <strain evidence="8">DSM 11204 / 1A</strain>
    </source>
</reference>
<dbReference type="eggNOG" id="arCOG06067">
    <property type="taxonomic scope" value="Archaea"/>
</dbReference>
<keyword evidence="2" id="KW-1003">Cell membrane</keyword>
<dbReference type="InParanoid" id="G0EDU4"/>
<feature type="transmembrane region" description="Helical" evidence="6">
    <location>
        <begin position="20"/>
        <end position="42"/>
    </location>
</feature>
<dbReference type="AlphaFoldDB" id="G0EDU4"/>
<evidence type="ECO:0000256" key="2">
    <source>
        <dbReference type="ARBA" id="ARBA00022475"/>
    </source>
</evidence>
<feature type="transmembrane region" description="Helical" evidence="6">
    <location>
        <begin position="153"/>
        <end position="170"/>
    </location>
</feature>
<dbReference type="InterPro" id="IPR020948">
    <property type="entry name" value="P_starv_induced_PsiE-like"/>
</dbReference>
<sequence>MPGEARLEKIGAAFETIMELLEMAVFAALATAVLVGVVLVLGQTIAFATSMMEAKGVIPEGKLAVKPVDNMTLNVAAKEGTVPAIFAKYIKDQLLAILDTTLILIIGLDVLRTIVVGIVQRELHTVAALEAAILAVVREIIGSEVRHRSIYDLMGYAAVIVLLVGVWLLSRRELLKSSGRNLYSMFSIRRGEAGDSTSGKGSEGSH</sequence>
<dbReference type="KEGG" id="pfm:Pyrfu_0844"/>
<dbReference type="Pfam" id="PF06146">
    <property type="entry name" value="PsiE"/>
    <property type="match status" value="1"/>
</dbReference>
<organism evidence="7 8">
    <name type="scientific">Pyrolobus fumarii (strain DSM 11204 / 1A)</name>
    <dbReference type="NCBI Taxonomy" id="694429"/>
    <lineage>
        <taxon>Archaea</taxon>
        <taxon>Thermoproteota</taxon>
        <taxon>Thermoprotei</taxon>
        <taxon>Desulfurococcales</taxon>
        <taxon>Pyrodictiaceae</taxon>
        <taxon>Pyrolobus</taxon>
    </lineage>
</organism>
<evidence type="ECO:0000313" key="7">
    <source>
        <dbReference type="EMBL" id="AEM38713.1"/>
    </source>
</evidence>
<evidence type="ECO:0000256" key="4">
    <source>
        <dbReference type="ARBA" id="ARBA00022989"/>
    </source>
</evidence>
<dbReference type="GeneID" id="11139316"/>
<keyword evidence="5 6" id="KW-0472">Membrane</keyword>
<evidence type="ECO:0000313" key="8">
    <source>
        <dbReference type="Proteomes" id="UP000001037"/>
    </source>
</evidence>
<proteinExistence type="predicted"/>
<evidence type="ECO:0000256" key="5">
    <source>
        <dbReference type="ARBA" id="ARBA00023136"/>
    </source>
</evidence>
<protein>
    <submittedName>
        <fullName evidence="7">Uncharacterized protein</fullName>
    </submittedName>
</protein>
<evidence type="ECO:0000256" key="3">
    <source>
        <dbReference type="ARBA" id="ARBA00022692"/>
    </source>
</evidence>
<dbReference type="EMBL" id="CP002838">
    <property type="protein sequence ID" value="AEM38713.1"/>
    <property type="molecule type" value="Genomic_DNA"/>
</dbReference>
<dbReference type="Proteomes" id="UP000001037">
    <property type="component" value="Chromosome"/>
</dbReference>
<evidence type="ECO:0000256" key="6">
    <source>
        <dbReference type="SAM" id="Phobius"/>
    </source>
</evidence>
<name>G0EDU4_PYRF1</name>
<keyword evidence="3 6" id="KW-0812">Transmembrane</keyword>